<protein>
    <submittedName>
        <fullName evidence="1">Uncharacterized protein</fullName>
    </submittedName>
</protein>
<evidence type="ECO:0000313" key="2">
    <source>
        <dbReference type="Proteomes" id="UP000281474"/>
    </source>
</evidence>
<dbReference type="Proteomes" id="UP000281474">
    <property type="component" value="Unassembled WGS sequence"/>
</dbReference>
<sequence length="189" mass="21952">MPSIVNQYGWIILDIPESAEEKAIALRKSRDEKYGNIYTEEKTDERWVGDLGEFVLKSFLSYRGIDRSNYQWILEDAAGKADFIMMDGSLLDVKTVKRKVPVQSSYTAQITAQHINEDVQHYFFMSYQNSEKKMTLLGGISKSEFKRHAVYYGEGAQVHSNYTIRKGHEIYNIDVTKLIPPHQWLDQFI</sequence>
<keyword evidence="2" id="KW-1185">Reference proteome</keyword>
<evidence type="ECO:0000313" key="1">
    <source>
        <dbReference type="EMBL" id="RLV58314.1"/>
    </source>
</evidence>
<dbReference type="OrthoDB" id="6636274at2"/>
<comment type="caution">
    <text evidence="1">The sequence shown here is derived from an EMBL/GenBank/DDBJ whole genome shotgun (WGS) entry which is preliminary data.</text>
</comment>
<dbReference type="EMBL" id="QZEI01000080">
    <property type="protein sequence ID" value="RLV58314.1"/>
    <property type="molecule type" value="Genomic_DNA"/>
</dbReference>
<dbReference type="RefSeq" id="WP_121840358.1">
    <property type="nucleotide sequence ID" value="NZ_ML014829.1"/>
</dbReference>
<dbReference type="AlphaFoldDB" id="A0A3L8PST3"/>
<name>A0A3L8PST3_9GAMM</name>
<reference evidence="1 2" key="1">
    <citation type="submission" date="2018-09" db="EMBL/GenBank/DDBJ databases">
        <title>Phylogeny of the Shewanellaceae, and recommendation for two new genera, Pseudoshewanella and Parashewanella.</title>
        <authorList>
            <person name="Wang G."/>
        </authorList>
    </citation>
    <scope>NUCLEOTIDE SEQUENCE [LARGE SCALE GENOMIC DNA]</scope>
    <source>
        <strain evidence="1 2">C51</strain>
    </source>
</reference>
<accession>A0A3L8PST3</accession>
<gene>
    <name evidence="1" type="ORF">D5018_17895</name>
</gene>
<proteinExistence type="predicted"/>
<organism evidence="1 2">
    <name type="scientific">Parashewanella curva</name>
    <dbReference type="NCBI Taxonomy" id="2338552"/>
    <lineage>
        <taxon>Bacteria</taxon>
        <taxon>Pseudomonadati</taxon>
        <taxon>Pseudomonadota</taxon>
        <taxon>Gammaproteobacteria</taxon>
        <taxon>Alteromonadales</taxon>
        <taxon>Shewanellaceae</taxon>
        <taxon>Parashewanella</taxon>
    </lineage>
</organism>